<evidence type="ECO:0000313" key="3">
    <source>
        <dbReference type="EMBL" id="PEG29205.1"/>
    </source>
</evidence>
<dbReference type="EMBL" id="PDCJ01000004">
    <property type="protein sequence ID" value="PEG29205.1"/>
    <property type="molecule type" value="Genomic_DNA"/>
</dbReference>
<dbReference type="NCBIfam" id="NF033727">
    <property type="entry name" value="chaperon_ArsD"/>
    <property type="match status" value="1"/>
</dbReference>
<dbReference type="Proteomes" id="UP000789738">
    <property type="component" value="Unassembled WGS sequence"/>
</dbReference>
<name>A0A2A7MC05_9CLOT</name>
<dbReference type="STRING" id="137838.GCA_001458595_00983"/>
<proteinExistence type="predicted"/>
<protein>
    <submittedName>
        <fullName evidence="1">Arsenical operon trans-acting repressor</fullName>
    </submittedName>
    <submittedName>
        <fullName evidence="4">Arsenical resistance operon trans-acting repressor ArsD</fullName>
    </submittedName>
    <submittedName>
        <fullName evidence="3">Arsenical resistance operon transcriptional repressor ArsD</fullName>
    </submittedName>
</protein>
<dbReference type="InterPro" id="IPR010712">
    <property type="entry name" value="Arsenical-R_ArsD"/>
</dbReference>
<dbReference type="EMBL" id="UWJD01000001">
    <property type="protein sequence ID" value="VCT83082.1"/>
    <property type="molecule type" value="Genomic_DNA"/>
</dbReference>
<dbReference type="GO" id="GO:0046685">
    <property type="term" value="P:response to arsenic-containing substance"/>
    <property type="evidence" value="ECO:0007669"/>
    <property type="project" value="InterPro"/>
</dbReference>
<evidence type="ECO:0000313" key="4">
    <source>
        <dbReference type="EMBL" id="VCT83082.1"/>
    </source>
</evidence>
<reference evidence="3 5" key="1">
    <citation type="submission" date="2017-10" db="EMBL/GenBank/DDBJ databases">
        <title>Effective Description of Clostridium neonatale sp. nov. linked to necrotizing enterocolitis in neonates and a clarification of species assignable to the genus Clostridium (Prazmowski 1880) emend. Lawson and Rainey 2016.</title>
        <authorList>
            <person name="Bernard K."/>
            <person name="Burdz T."/>
            <person name="Wiebe D."/>
            <person name="Balcewich B."/>
            <person name="Alfa M."/>
            <person name="Bernier A.-M."/>
        </authorList>
    </citation>
    <scope>NUCLEOTIDE SEQUENCE [LARGE SCALE GENOMIC DNA]</scope>
    <source>
        <strain evidence="3 5">LCDC99A005</strain>
    </source>
</reference>
<gene>
    <name evidence="1" type="primary">asrD</name>
    <name evidence="4" type="synonym">arsD</name>
    <name evidence="2" type="ORF">CNEO2_200049</name>
    <name evidence="1" type="ORF">CNEO_45084</name>
    <name evidence="4" type="ORF">CNEONATNEC25_00677</name>
    <name evidence="3" type="ORF">CQ394_17690</name>
</gene>
<evidence type="ECO:0000313" key="6">
    <source>
        <dbReference type="Proteomes" id="UP000431451"/>
    </source>
</evidence>
<dbReference type="RefSeq" id="WP_058293900.1">
    <property type="nucleotide sequence ID" value="NZ_CAKJVD010000014.1"/>
</dbReference>
<dbReference type="Pfam" id="PF06953">
    <property type="entry name" value="ArsD"/>
    <property type="match status" value="1"/>
</dbReference>
<sequence length="133" mass="14564">MKKMIIFDPAMCCSTGVCGPSVNPELLRVATILNSLKNKGIVIERYNLTSNPQAFIDNKKINQLLDSKGIQVLPVTMVDEDVVKIGSYPTNEEFCNLLEIPADFLATNIKKPNINKASVKKSNGGCKCKGRCC</sequence>
<dbReference type="Proteomes" id="UP000220840">
    <property type="component" value="Unassembled WGS sequence"/>
</dbReference>
<accession>A0A2A7MC05</accession>
<dbReference type="GO" id="GO:0045892">
    <property type="term" value="P:negative regulation of DNA-templated transcription"/>
    <property type="evidence" value="ECO:0007669"/>
    <property type="project" value="InterPro"/>
</dbReference>
<reference evidence="2" key="4">
    <citation type="submission" date="2022-10" db="EMBL/GenBank/DDBJ databases">
        <authorList>
            <person name="Aires J."/>
            <person name="Mesa V."/>
        </authorList>
    </citation>
    <scope>NUCLEOTIDE SEQUENCE</scope>
    <source>
        <strain evidence="2">Clostridium neonatale JD116</strain>
    </source>
</reference>
<dbReference type="EMBL" id="CAKJVE010000004">
    <property type="protein sequence ID" value="CAG9711108.1"/>
    <property type="molecule type" value="Genomic_DNA"/>
</dbReference>
<organism evidence="3 5">
    <name type="scientific">Clostridium neonatale</name>
    <dbReference type="NCBI Taxonomy" id="137838"/>
    <lineage>
        <taxon>Bacteria</taxon>
        <taxon>Bacillati</taxon>
        <taxon>Bacillota</taxon>
        <taxon>Clostridia</taxon>
        <taxon>Eubacteriales</taxon>
        <taxon>Clostridiaceae</taxon>
        <taxon>Clostridium</taxon>
    </lineage>
</organism>
<reference evidence="4 6" key="2">
    <citation type="submission" date="2018-06" db="EMBL/GenBank/DDBJ databases">
        <authorList>
            <consortium name="IHU Genomes"/>
        </authorList>
    </citation>
    <scope>NUCLEOTIDE SEQUENCE [LARGE SCALE GENOMIC DNA]</scope>
    <source>
        <strain evidence="4 6">NEC25</strain>
    </source>
</reference>
<reference evidence="1" key="3">
    <citation type="submission" date="2021-10" db="EMBL/GenBank/DDBJ databases">
        <authorList>
            <person name="Mesa V."/>
        </authorList>
    </citation>
    <scope>NUCLEOTIDE SEQUENCE</scope>
    <source>
        <strain evidence="1">CC3_PB</strain>
    </source>
</reference>
<dbReference type="AlphaFoldDB" id="A0A2A7MC05"/>
<dbReference type="Proteomes" id="UP000431451">
    <property type="component" value="Unassembled WGS sequence"/>
</dbReference>
<evidence type="ECO:0000313" key="5">
    <source>
        <dbReference type="Proteomes" id="UP000220840"/>
    </source>
</evidence>
<dbReference type="Gene3D" id="3.40.30.10">
    <property type="entry name" value="Glutaredoxin"/>
    <property type="match status" value="1"/>
</dbReference>
<evidence type="ECO:0000313" key="2">
    <source>
        <dbReference type="EMBL" id="CAI3568435.1"/>
    </source>
</evidence>
<evidence type="ECO:0000313" key="1">
    <source>
        <dbReference type="EMBL" id="CAG9711108.1"/>
    </source>
</evidence>
<dbReference type="GO" id="GO:0003677">
    <property type="term" value="F:DNA binding"/>
    <property type="evidence" value="ECO:0007669"/>
    <property type="project" value="InterPro"/>
</dbReference>
<dbReference type="EMBL" id="CAMTCP010000122">
    <property type="protein sequence ID" value="CAI3568435.1"/>
    <property type="molecule type" value="Genomic_DNA"/>
</dbReference>
<dbReference type="OrthoDB" id="9801358at2"/>
<keyword evidence="5" id="KW-1185">Reference proteome</keyword>
<dbReference type="Proteomes" id="UP001189143">
    <property type="component" value="Unassembled WGS sequence"/>
</dbReference>
<dbReference type="GeneID" id="68876008"/>